<keyword evidence="3 4" id="KW-0862">Zinc</keyword>
<dbReference type="InterPro" id="IPR000571">
    <property type="entry name" value="Znf_CCCH"/>
</dbReference>
<feature type="domain" description="C3H1-type" evidence="6">
    <location>
        <begin position="461"/>
        <end position="488"/>
    </location>
</feature>
<feature type="zinc finger region" description="C3H1-type" evidence="4">
    <location>
        <begin position="378"/>
        <end position="405"/>
    </location>
</feature>
<feature type="region of interest" description="Disordered" evidence="5">
    <location>
        <begin position="195"/>
        <end position="238"/>
    </location>
</feature>
<keyword evidence="2 4" id="KW-0863">Zinc-finger</keyword>
<feature type="domain" description="C3H1-type" evidence="6">
    <location>
        <begin position="423"/>
        <end position="450"/>
    </location>
</feature>
<dbReference type="GO" id="GO:0008270">
    <property type="term" value="F:zinc ion binding"/>
    <property type="evidence" value="ECO:0007669"/>
    <property type="project" value="UniProtKB-KW"/>
</dbReference>
<feature type="zinc finger region" description="C3H1-type" evidence="4">
    <location>
        <begin position="423"/>
        <end position="450"/>
    </location>
</feature>
<gene>
    <name evidence="7" type="ORF">AMON00008_LOCUS45213</name>
</gene>
<sequence length="597" mass="65050">MSVGMTYPVGNCVDLGRIEGWIWHTKEQVDLQGWGHVQSYSFEGNLPFYLRRSPLLTGTGYKRGDQVTFEVARTSASTFEAVSVALLHGPTPEALAPGLQPTSWEPAAAVGSRTPEELAGARVEGVLATPRDAVCRQGWGKVTSQEFAGEVLFSLNDSPGFAYMVFDEGDPVSFELFMIPDRTLVQARHLRVIRQPGGPGRALPMPQPWASAEPTDGGSQGSRKKRKRGDGPEHLDLASPSILPMSLFTSPDSIEAKMDLVYAALVDLVANHREELTGWSLPQMVRGLVREADQLFREDDQTRIMLAKKLNGHPWFRENELNVRFESKKRQLSVAKSPSWSPEVAALCWFWKEGLCKKDQCPFRHYLNQEEQLTGVRTGESEVCWYWKDGVCAKGDRCPFRHSLTLEEQRTGVTPGDPTPARPGEPTLCWFWRENKCGKGATCPFRHFFASEEEQSSAGKPGDPPVCWFWREGKCAKGARCPFRHLPSGERPEAGSMGLGAAPAPQPAAAAFGAAAGPPALPMMQAAGLSQALPLAPGFAAPAPPPTDMLRAFGAPGQDPPMPQLNPSVAHMPPSLANLQQLQALMGCGCGAASWLS</sequence>
<dbReference type="Gene3D" id="3.30.1370.210">
    <property type="match status" value="2"/>
</dbReference>
<evidence type="ECO:0000256" key="4">
    <source>
        <dbReference type="PROSITE-ProRule" id="PRU00723"/>
    </source>
</evidence>
<feature type="domain" description="C3H1-type" evidence="6">
    <location>
        <begin position="378"/>
        <end position="405"/>
    </location>
</feature>
<dbReference type="SUPFAM" id="SSF90229">
    <property type="entry name" value="CCCH zinc finger"/>
    <property type="match status" value="1"/>
</dbReference>
<dbReference type="PROSITE" id="PS50103">
    <property type="entry name" value="ZF_C3H1"/>
    <property type="match status" value="4"/>
</dbReference>
<dbReference type="InterPro" id="IPR036855">
    <property type="entry name" value="Znf_CCCH_sf"/>
</dbReference>
<protein>
    <recommendedName>
        <fullName evidence="6">C3H1-type domain-containing protein</fullName>
    </recommendedName>
</protein>
<dbReference type="PANTHER" id="PTHR15725:SF14">
    <property type="entry name" value="ZINC FINGER CCCH DOMAIN-CONTAINING PROTEIN 11A"/>
    <property type="match status" value="1"/>
</dbReference>
<evidence type="ECO:0000259" key="6">
    <source>
        <dbReference type="PROSITE" id="PS50103"/>
    </source>
</evidence>
<accession>A0A7S4VAX3</accession>
<feature type="domain" description="C3H1-type" evidence="6">
    <location>
        <begin position="342"/>
        <end position="368"/>
    </location>
</feature>
<dbReference type="SMART" id="SM00356">
    <property type="entry name" value="ZnF_C3H1"/>
    <property type="match status" value="4"/>
</dbReference>
<dbReference type="PANTHER" id="PTHR15725">
    <property type="entry name" value="ZN-FINGER, C-X8-C-X5-C-X3-H TYPE-CONTAINING"/>
    <property type="match status" value="1"/>
</dbReference>
<evidence type="ECO:0000256" key="2">
    <source>
        <dbReference type="ARBA" id="ARBA00022771"/>
    </source>
</evidence>
<evidence type="ECO:0000256" key="5">
    <source>
        <dbReference type="SAM" id="MobiDB-lite"/>
    </source>
</evidence>
<evidence type="ECO:0000313" key="7">
    <source>
        <dbReference type="EMBL" id="CAE4634944.1"/>
    </source>
</evidence>
<dbReference type="EMBL" id="HBNR01064050">
    <property type="protein sequence ID" value="CAE4634944.1"/>
    <property type="molecule type" value="Transcribed_RNA"/>
</dbReference>
<dbReference type="Pfam" id="PF14608">
    <property type="entry name" value="zf-CCCH_2"/>
    <property type="match status" value="4"/>
</dbReference>
<name>A0A7S4VAX3_9DINO</name>
<dbReference type="AlphaFoldDB" id="A0A7S4VAX3"/>
<evidence type="ECO:0000256" key="3">
    <source>
        <dbReference type="ARBA" id="ARBA00022833"/>
    </source>
</evidence>
<reference evidence="7" key="1">
    <citation type="submission" date="2021-01" db="EMBL/GenBank/DDBJ databases">
        <authorList>
            <person name="Corre E."/>
            <person name="Pelletier E."/>
            <person name="Niang G."/>
            <person name="Scheremetjew M."/>
            <person name="Finn R."/>
            <person name="Kale V."/>
            <person name="Holt S."/>
            <person name="Cochrane G."/>
            <person name="Meng A."/>
            <person name="Brown T."/>
            <person name="Cohen L."/>
        </authorList>
    </citation>
    <scope>NUCLEOTIDE SEQUENCE</scope>
    <source>
        <strain evidence="7">CCMP3105</strain>
    </source>
</reference>
<keyword evidence="1 4" id="KW-0479">Metal-binding</keyword>
<evidence type="ECO:0000256" key="1">
    <source>
        <dbReference type="ARBA" id="ARBA00022723"/>
    </source>
</evidence>
<feature type="zinc finger region" description="C3H1-type" evidence="4">
    <location>
        <begin position="461"/>
        <end position="488"/>
    </location>
</feature>
<organism evidence="7">
    <name type="scientific">Alexandrium monilatum</name>
    <dbReference type="NCBI Taxonomy" id="311494"/>
    <lineage>
        <taxon>Eukaryota</taxon>
        <taxon>Sar</taxon>
        <taxon>Alveolata</taxon>
        <taxon>Dinophyceae</taxon>
        <taxon>Gonyaulacales</taxon>
        <taxon>Pyrocystaceae</taxon>
        <taxon>Alexandrium</taxon>
    </lineage>
</organism>
<feature type="zinc finger region" description="C3H1-type" evidence="4">
    <location>
        <begin position="342"/>
        <end position="368"/>
    </location>
</feature>
<proteinExistence type="predicted"/>